<evidence type="ECO:0000313" key="1">
    <source>
        <dbReference type="EMBL" id="KIM67477.1"/>
    </source>
</evidence>
<proteinExistence type="predicted"/>
<protein>
    <submittedName>
        <fullName evidence="1">Uncharacterized protein</fullName>
    </submittedName>
</protein>
<dbReference type="HOGENOM" id="CLU_2293368_0_0_1"/>
<dbReference type="AlphaFoldDB" id="A0A0C3ARB4"/>
<sequence>MQVWRRALQKHTVTNTVVAVSNDQEVCGSVHLDNNLRPSDVLLCTDRVWHCHLRWTNPHICCSLQLSRDMCVATCFVEVLTPFRSILRKSVTVQIEWMYLF</sequence>
<evidence type="ECO:0000313" key="2">
    <source>
        <dbReference type="Proteomes" id="UP000053989"/>
    </source>
</evidence>
<reference evidence="2" key="2">
    <citation type="submission" date="2015-01" db="EMBL/GenBank/DDBJ databases">
        <title>Evolutionary Origins and Diversification of the Mycorrhizal Mutualists.</title>
        <authorList>
            <consortium name="DOE Joint Genome Institute"/>
            <consortium name="Mycorrhizal Genomics Consortium"/>
            <person name="Kohler A."/>
            <person name="Kuo A."/>
            <person name="Nagy L.G."/>
            <person name="Floudas D."/>
            <person name="Copeland A."/>
            <person name="Barry K.W."/>
            <person name="Cichocki N."/>
            <person name="Veneault-Fourrey C."/>
            <person name="LaButti K."/>
            <person name="Lindquist E.A."/>
            <person name="Lipzen A."/>
            <person name="Lundell T."/>
            <person name="Morin E."/>
            <person name="Murat C."/>
            <person name="Riley R."/>
            <person name="Ohm R."/>
            <person name="Sun H."/>
            <person name="Tunlid A."/>
            <person name="Henrissat B."/>
            <person name="Grigoriev I.V."/>
            <person name="Hibbett D.S."/>
            <person name="Martin F."/>
        </authorList>
    </citation>
    <scope>NUCLEOTIDE SEQUENCE [LARGE SCALE GENOMIC DNA]</scope>
    <source>
        <strain evidence="2">Foug A</strain>
    </source>
</reference>
<reference evidence="1 2" key="1">
    <citation type="submission" date="2014-04" db="EMBL/GenBank/DDBJ databases">
        <authorList>
            <consortium name="DOE Joint Genome Institute"/>
            <person name="Kuo A."/>
            <person name="Kohler A."/>
            <person name="Nagy L.G."/>
            <person name="Floudas D."/>
            <person name="Copeland A."/>
            <person name="Barry K.W."/>
            <person name="Cichocki N."/>
            <person name="Veneault-Fourrey C."/>
            <person name="LaButti K."/>
            <person name="Lindquist E.A."/>
            <person name="Lipzen A."/>
            <person name="Lundell T."/>
            <person name="Morin E."/>
            <person name="Murat C."/>
            <person name="Sun H."/>
            <person name="Tunlid A."/>
            <person name="Henrissat B."/>
            <person name="Grigoriev I.V."/>
            <person name="Hibbett D.S."/>
            <person name="Martin F."/>
            <person name="Nordberg H.P."/>
            <person name="Cantor M.N."/>
            <person name="Hua S.X."/>
        </authorList>
    </citation>
    <scope>NUCLEOTIDE SEQUENCE [LARGE SCALE GENOMIC DNA]</scope>
    <source>
        <strain evidence="1 2">Foug A</strain>
    </source>
</reference>
<dbReference type="EMBL" id="KN822012">
    <property type="protein sequence ID" value="KIM67477.1"/>
    <property type="molecule type" value="Genomic_DNA"/>
</dbReference>
<dbReference type="InParanoid" id="A0A0C3ARB4"/>
<name>A0A0C3ARB4_9AGAM</name>
<keyword evidence="2" id="KW-1185">Reference proteome</keyword>
<organism evidence="1 2">
    <name type="scientific">Scleroderma citrinum Foug A</name>
    <dbReference type="NCBI Taxonomy" id="1036808"/>
    <lineage>
        <taxon>Eukaryota</taxon>
        <taxon>Fungi</taxon>
        <taxon>Dikarya</taxon>
        <taxon>Basidiomycota</taxon>
        <taxon>Agaricomycotina</taxon>
        <taxon>Agaricomycetes</taxon>
        <taxon>Agaricomycetidae</taxon>
        <taxon>Boletales</taxon>
        <taxon>Sclerodermatineae</taxon>
        <taxon>Sclerodermataceae</taxon>
        <taxon>Scleroderma</taxon>
    </lineage>
</organism>
<accession>A0A0C3ARB4</accession>
<gene>
    <name evidence="1" type="ORF">SCLCIDRAFT_1105128</name>
</gene>
<dbReference type="Proteomes" id="UP000053989">
    <property type="component" value="Unassembled WGS sequence"/>
</dbReference>